<name>A0A1I5MN04_9BACT</name>
<protein>
    <submittedName>
        <fullName evidence="2">Uncharacterized protein</fullName>
    </submittedName>
</protein>
<accession>A0A1I5MN04</accession>
<reference evidence="2 3" key="1">
    <citation type="submission" date="2016-10" db="EMBL/GenBank/DDBJ databases">
        <authorList>
            <person name="de Groot N.N."/>
        </authorList>
    </citation>
    <scope>NUCLEOTIDE SEQUENCE [LARGE SCALE GENOMIC DNA]</scope>
    <source>
        <strain evidence="3">E92,LMG 26720,CCM 7988</strain>
    </source>
</reference>
<keyword evidence="3" id="KW-1185">Reference proteome</keyword>
<evidence type="ECO:0000313" key="3">
    <source>
        <dbReference type="Proteomes" id="UP000199306"/>
    </source>
</evidence>
<keyword evidence="1" id="KW-1133">Transmembrane helix</keyword>
<gene>
    <name evidence="2" type="ORF">SAMN04515674_101378</name>
</gene>
<keyword evidence="1" id="KW-0812">Transmembrane</keyword>
<evidence type="ECO:0000256" key="1">
    <source>
        <dbReference type="SAM" id="Phobius"/>
    </source>
</evidence>
<proteinExistence type="predicted"/>
<organism evidence="2 3">
    <name type="scientific">Pseudarcicella hirudinis</name>
    <dbReference type="NCBI Taxonomy" id="1079859"/>
    <lineage>
        <taxon>Bacteria</taxon>
        <taxon>Pseudomonadati</taxon>
        <taxon>Bacteroidota</taxon>
        <taxon>Cytophagia</taxon>
        <taxon>Cytophagales</taxon>
        <taxon>Flectobacillaceae</taxon>
        <taxon>Pseudarcicella</taxon>
    </lineage>
</organism>
<dbReference type="Proteomes" id="UP000199306">
    <property type="component" value="Unassembled WGS sequence"/>
</dbReference>
<evidence type="ECO:0000313" key="2">
    <source>
        <dbReference type="EMBL" id="SFP10994.1"/>
    </source>
</evidence>
<feature type="transmembrane region" description="Helical" evidence="1">
    <location>
        <begin position="31"/>
        <end position="49"/>
    </location>
</feature>
<sequence length="55" mass="5938">MKTKTAVSLIVLVASMTILAILLVPGKIPQISSAGFLLIISVMTFANFSKKEHHK</sequence>
<keyword evidence="1" id="KW-0472">Membrane</keyword>
<dbReference type="EMBL" id="FOXH01000001">
    <property type="protein sequence ID" value="SFP10994.1"/>
    <property type="molecule type" value="Genomic_DNA"/>
</dbReference>
<dbReference type="STRING" id="1079859.SAMN04515674_101378"/>
<feature type="transmembrane region" description="Helical" evidence="1">
    <location>
        <begin position="7"/>
        <end position="25"/>
    </location>
</feature>
<dbReference type="AlphaFoldDB" id="A0A1I5MN04"/>
<dbReference type="RefSeq" id="WP_177219274.1">
    <property type="nucleotide sequence ID" value="NZ_FOXH01000001.1"/>
</dbReference>